<dbReference type="Pfam" id="PF13400">
    <property type="entry name" value="Tad"/>
    <property type="match status" value="1"/>
</dbReference>
<dbReference type="RefSeq" id="WP_106162225.1">
    <property type="nucleotide sequence ID" value="NZ_PVUF01000001.1"/>
</dbReference>
<dbReference type="InterPro" id="IPR036465">
    <property type="entry name" value="vWFA_dom_sf"/>
</dbReference>
<dbReference type="PROSITE" id="PS50234">
    <property type="entry name" value="VWFA"/>
    <property type="match status" value="1"/>
</dbReference>
<dbReference type="InterPro" id="IPR028087">
    <property type="entry name" value="Tad_N"/>
</dbReference>
<evidence type="ECO:0000256" key="1">
    <source>
        <dbReference type="SAM" id="Phobius"/>
    </source>
</evidence>
<sequence>MKVNFWNSSALTGPQSRSGLMCRLKRFREDESGVLAKPMVATLLLMLAVAGIGMDVVRLERDRTELQYTLDRSVLAAADLDQPLDAKEVVIDYMTKSGLGEYTTAVDAEVSVSSRRVSASVDADFDPYWMKFAGYESVLPLNAAATAIESIGNVEISLVLDVSGSMRNNSRLVNLKRAAKEFVQTMDENTEDGNMTISIVPYSTQVSMPEAFLDRMQVSGENRYSHCLNFGQSDFNSANLDLQQTYQRAMHFTIWNSGDYRDRNQHVRQPTCASHDDNPERTALLMSDNVAQLQNYIDRFSPSENTSIDLGMKWGTALLDPSVQPIIAQLADSENPNQSIDSIYADRPVAYSDTETLKVIVMMTDGQNTSQYYVNNSYRDGLSTVWYNEDADVYSTYNPNRSYDRFFWDHTRTWEDHAYGNGTYEETTCTGTIYYGNCYYGSWQTRTVEEPGQAEELTYNELFADTSLKYVYNRLFGDWMNNARYYWYDRIYSYVGSNSKDSRTLAVCDAAKDEGIVVFTIGFEAPWRGQQVLQQCASSASHYYDVDGLEISDAFASIATAIRQLRLTE</sequence>
<protein>
    <submittedName>
        <fullName evidence="3">Flp pilus assembly protein TadG</fullName>
    </submittedName>
</protein>
<accession>A0A2T1APL3</accession>
<dbReference type="Gene3D" id="3.40.50.410">
    <property type="entry name" value="von Willebrand factor, type A domain"/>
    <property type="match status" value="1"/>
</dbReference>
<feature type="transmembrane region" description="Helical" evidence="1">
    <location>
        <begin position="34"/>
        <end position="54"/>
    </location>
</feature>
<dbReference type="EMBL" id="PVUF01000001">
    <property type="protein sequence ID" value="PRZ50502.1"/>
    <property type="molecule type" value="Genomic_DNA"/>
</dbReference>
<keyword evidence="1" id="KW-0812">Transmembrane</keyword>
<organism evidence="3 4">
    <name type="scientific">Tritonibacter scottomollicae</name>
    <name type="common">Epibacterium scottomollicae</name>
    <dbReference type="NCBI Taxonomy" id="483013"/>
    <lineage>
        <taxon>Bacteria</taxon>
        <taxon>Pseudomonadati</taxon>
        <taxon>Pseudomonadota</taxon>
        <taxon>Alphaproteobacteria</taxon>
        <taxon>Rhodobacterales</taxon>
        <taxon>Paracoccaceae</taxon>
        <taxon>Tritonibacter</taxon>
    </lineage>
</organism>
<evidence type="ECO:0000313" key="3">
    <source>
        <dbReference type="EMBL" id="PRZ50502.1"/>
    </source>
</evidence>
<proteinExistence type="predicted"/>
<gene>
    <name evidence="3" type="ORF">CLV89_101727</name>
</gene>
<name>A0A2T1APL3_TRISK</name>
<keyword evidence="1" id="KW-1133">Transmembrane helix</keyword>
<dbReference type="InterPro" id="IPR002035">
    <property type="entry name" value="VWF_A"/>
</dbReference>
<dbReference type="Proteomes" id="UP000237718">
    <property type="component" value="Unassembled WGS sequence"/>
</dbReference>
<evidence type="ECO:0000313" key="4">
    <source>
        <dbReference type="Proteomes" id="UP000237718"/>
    </source>
</evidence>
<dbReference type="OrthoDB" id="7522752at2"/>
<feature type="domain" description="VWFA" evidence="2">
    <location>
        <begin position="155"/>
        <end position="391"/>
    </location>
</feature>
<keyword evidence="1" id="KW-0472">Membrane</keyword>
<reference evidence="3 4" key="1">
    <citation type="submission" date="2018-03" db="EMBL/GenBank/DDBJ databases">
        <title>Genomic Encyclopedia of Archaeal and Bacterial Type Strains, Phase II (KMG-II): from individual species to whole genera.</title>
        <authorList>
            <person name="Goeker M."/>
        </authorList>
    </citation>
    <scope>NUCLEOTIDE SEQUENCE [LARGE SCALE GENOMIC DNA]</scope>
    <source>
        <strain evidence="3 4">DSM 25328</strain>
    </source>
</reference>
<evidence type="ECO:0000259" key="2">
    <source>
        <dbReference type="PROSITE" id="PS50234"/>
    </source>
</evidence>
<dbReference type="AlphaFoldDB" id="A0A2T1APL3"/>
<comment type="caution">
    <text evidence="3">The sequence shown here is derived from an EMBL/GenBank/DDBJ whole genome shotgun (WGS) entry which is preliminary data.</text>
</comment>
<dbReference type="SUPFAM" id="SSF53300">
    <property type="entry name" value="vWA-like"/>
    <property type="match status" value="1"/>
</dbReference>